<feature type="transmembrane region" description="Helical" evidence="5">
    <location>
        <begin position="324"/>
        <end position="345"/>
    </location>
</feature>
<dbReference type="Gene3D" id="1.20.144.10">
    <property type="entry name" value="Phosphatidic acid phosphatase type 2/haloperoxidase"/>
    <property type="match status" value="1"/>
</dbReference>
<dbReference type="EMBL" id="HF936042">
    <property type="protein sequence ID" value="CCX33289.1"/>
    <property type="molecule type" value="Genomic_DNA"/>
</dbReference>
<dbReference type="CDD" id="cd03386">
    <property type="entry name" value="PAP2_Aur1_like"/>
    <property type="match status" value="1"/>
</dbReference>
<feature type="transmembrane region" description="Helical" evidence="5">
    <location>
        <begin position="74"/>
        <end position="93"/>
    </location>
</feature>
<keyword evidence="8" id="KW-1185">Reference proteome</keyword>
<evidence type="ECO:0000313" key="8">
    <source>
        <dbReference type="Proteomes" id="UP000018144"/>
    </source>
</evidence>
<dbReference type="PANTHER" id="PTHR31310">
    <property type="match status" value="1"/>
</dbReference>
<gene>
    <name evidence="7" type="ORF">PCON_14329</name>
</gene>
<accession>U4LMF5</accession>
<keyword evidence="4 5" id="KW-0472">Membrane</keyword>
<feature type="transmembrane region" description="Helical" evidence="5">
    <location>
        <begin position="124"/>
        <end position="141"/>
    </location>
</feature>
<proteinExistence type="predicted"/>
<feature type="transmembrane region" description="Helical" evidence="5">
    <location>
        <begin position="295"/>
        <end position="318"/>
    </location>
</feature>
<comment type="subcellular location">
    <subcellularLocation>
        <location evidence="1">Membrane</location>
        <topology evidence="1">Multi-pass membrane protein</topology>
    </subcellularLocation>
</comment>
<feature type="domain" description="Phosphatidic acid phosphatase type 2/haloperoxidase" evidence="6">
    <location>
        <begin position="209"/>
        <end position="346"/>
    </location>
</feature>
<evidence type="ECO:0000256" key="1">
    <source>
        <dbReference type="ARBA" id="ARBA00004141"/>
    </source>
</evidence>
<dbReference type="AlphaFoldDB" id="U4LMF5"/>
<evidence type="ECO:0000313" key="7">
    <source>
        <dbReference type="EMBL" id="CCX33289.1"/>
    </source>
</evidence>
<dbReference type="eggNOG" id="ENOG502QPQM">
    <property type="taxonomic scope" value="Eukaryota"/>
</dbReference>
<dbReference type="SMART" id="SM00014">
    <property type="entry name" value="acidPPc"/>
    <property type="match status" value="1"/>
</dbReference>
<evidence type="ECO:0000256" key="4">
    <source>
        <dbReference type="ARBA" id="ARBA00023136"/>
    </source>
</evidence>
<keyword evidence="2 5" id="KW-0812">Transmembrane</keyword>
<protein>
    <submittedName>
        <fullName evidence="7">Similar to Inositol phosphorylceramide synthase catalytic subunit aur1 acc. no. Q10142</fullName>
    </submittedName>
</protein>
<evidence type="ECO:0000256" key="2">
    <source>
        <dbReference type="ARBA" id="ARBA00022692"/>
    </source>
</evidence>
<dbReference type="GO" id="GO:0070916">
    <property type="term" value="C:inositol phosphoceramide synthase complex"/>
    <property type="evidence" value="ECO:0007669"/>
    <property type="project" value="TreeGrafter"/>
</dbReference>
<dbReference type="InterPro" id="IPR000326">
    <property type="entry name" value="PAP2/HPO"/>
</dbReference>
<dbReference type="GO" id="GO:0030148">
    <property type="term" value="P:sphingolipid biosynthetic process"/>
    <property type="evidence" value="ECO:0007669"/>
    <property type="project" value="TreeGrafter"/>
</dbReference>
<feature type="transmembrane region" description="Helical" evidence="5">
    <location>
        <begin position="182"/>
        <end position="204"/>
    </location>
</feature>
<dbReference type="STRING" id="1076935.U4LMF5"/>
<dbReference type="OMA" id="WSIYDAQ"/>
<feature type="transmembrane region" description="Helical" evidence="5">
    <location>
        <begin position="216"/>
        <end position="237"/>
    </location>
</feature>
<dbReference type="SUPFAM" id="SSF48317">
    <property type="entry name" value="Acid phosphatase/Vanadium-dependent haloperoxidase"/>
    <property type="match status" value="1"/>
</dbReference>
<dbReference type="GO" id="GO:0016020">
    <property type="term" value="C:membrane"/>
    <property type="evidence" value="ECO:0007669"/>
    <property type="project" value="UniProtKB-SubCell"/>
</dbReference>
<evidence type="ECO:0000259" key="6">
    <source>
        <dbReference type="SMART" id="SM00014"/>
    </source>
</evidence>
<dbReference type="InterPro" id="IPR052185">
    <property type="entry name" value="IPC_Synthase-Related"/>
</dbReference>
<dbReference type="InterPro" id="IPR036938">
    <property type="entry name" value="PAP2/HPO_sf"/>
</dbReference>
<evidence type="ECO:0000256" key="5">
    <source>
        <dbReference type="SAM" id="Phobius"/>
    </source>
</evidence>
<name>U4LMF5_PYROM</name>
<sequence>MKTSPLPKLFPGMLDTNTKVHLGWPSISGLNRVRRKLGSRMRSGASPASNLSKLQTSFDPLDTIRSLRAHKWSIYDAQYLFLAVVGIFCLSVMEEPGALVRTSIATLLMISLLMPITRQFFLPFLPIASWLVLFWTCRFIPAEWRPHIWVRVLPALENIIYGANLSNMLSAHKHWVLDVLAWLPYGILHFGAPFICAAAIFLFAAPGTLRVYSSSFGYMNLIGVMIQLCFPCAPPWYESLYGMAPANYSMHGSPAGLARIDALFGLKMYTSTFTASPLVFGAMPSLHSGCATMEALFLAHVFPRGKWFFYSYVMWIWWSTLYLQHHYAVDLIAGSLLSGAVFYVAKTKFLARIQSDKEFRWDYDYLEIGSAKHSGEEIEMNYHSEDDEWTVGSSSGISSGCRSPVSPSDEVHSVWSSANSEVDAKEVMVREA</sequence>
<dbReference type="Proteomes" id="UP000018144">
    <property type="component" value="Unassembled WGS sequence"/>
</dbReference>
<dbReference type="InterPro" id="IPR026841">
    <property type="entry name" value="Aur1/Ipt1"/>
</dbReference>
<evidence type="ECO:0000256" key="3">
    <source>
        <dbReference type="ARBA" id="ARBA00022989"/>
    </source>
</evidence>
<dbReference type="OrthoDB" id="5784at2759"/>
<dbReference type="PANTHER" id="PTHR31310:SF11">
    <property type="entry name" value="INOSITOL PHOSPHORYLCERAMIDE SYNTHASE CATALYTIC SUBUNIT AUR1"/>
    <property type="match status" value="1"/>
</dbReference>
<keyword evidence="3 5" id="KW-1133">Transmembrane helix</keyword>
<dbReference type="GO" id="GO:0006676">
    <property type="term" value="P:mannosyl diphosphorylinositol ceramide metabolic process"/>
    <property type="evidence" value="ECO:0007669"/>
    <property type="project" value="TreeGrafter"/>
</dbReference>
<feature type="transmembrane region" description="Helical" evidence="5">
    <location>
        <begin position="257"/>
        <end position="283"/>
    </location>
</feature>
<organism evidence="7 8">
    <name type="scientific">Pyronema omphalodes (strain CBS 100304)</name>
    <name type="common">Pyronema confluens</name>
    <dbReference type="NCBI Taxonomy" id="1076935"/>
    <lineage>
        <taxon>Eukaryota</taxon>
        <taxon>Fungi</taxon>
        <taxon>Dikarya</taxon>
        <taxon>Ascomycota</taxon>
        <taxon>Pezizomycotina</taxon>
        <taxon>Pezizomycetes</taxon>
        <taxon>Pezizales</taxon>
        <taxon>Pyronemataceae</taxon>
        <taxon>Pyronema</taxon>
    </lineage>
</organism>
<reference evidence="7 8" key="1">
    <citation type="journal article" date="2013" name="PLoS Genet.">
        <title>The genome and development-dependent transcriptomes of Pyronema confluens: a window into fungal evolution.</title>
        <authorList>
            <person name="Traeger S."/>
            <person name="Altegoer F."/>
            <person name="Freitag M."/>
            <person name="Gabaldon T."/>
            <person name="Kempken F."/>
            <person name="Kumar A."/>
            <person name="Marcet-Houben M."/>
            <person name="Poggeler S."/>
            <person name="Stajich J.E."/>
            <person name="Nowrousian M."/>
        </authorList>
    </citation>
    <scope>NUCLEOTIDE SEQUENCE [LARGE SCALE GENOMIC DNA]</scope>
    <source>
        <strain evidence="8">CBS 100304</strain>
        <tissue evidence="7">Vegetative mycelium</tissue>
    </source>
</reference>
<dbReference type="Pfam" id="PF14378">
    <property type="entry name" value="PAP2_3"/>
    <property type="match status" value="1"/>
</dbReference>